<dbReference type="GO" id="GO:0047343">
    <property type="term" value="F:glucose-1-phosphate cytidylyltransferase activity"/>
    <property type="evidence" value="ECO:0007669"/>
    <property type="project" value="InterPro"/>
</dbReference>
<proteinExistence type="predicted"/>
<comment type="caution">
    <text evidence="2">The sequence shown here is derived from an EMBL/GenBank/DDBJ whole genome shotgun (WGS) entry which is preliminary data.</text>
</comment>
<dbReference type="PANTHER" id="PTHR47183:SF1">
    <property type="entry name" value="GLUCOSE-1-PHOSPHATE CYTIDYLYLTRANSFERASE"/>
    <property type="match status" value="1"/>
</dbReference>
<name>A0A1F4S5A2_UNCSA</name>
<dbReference type="Proteomes" id="UP000177905">
    <property type="component" value="Unassembled WGS sequence"/>
</dbReference>
<dbReference type="InterPro" id="IPR046981">
    <property type="entry name" value="G1P_cyt_trans"/>
</dbReference>
<dbReference type="Pfam" id="PF00483">
    <property type="entry name" value="NTP_transferase"/>
    <property type="match status" value="1"/>
</dbReference>
<dbReference type="Gene3D" id="3.90.550.10">
    <property type="entry name" value="Spore Coat Polysaccharide Biosynthesis Protein SpsA, Chain A"/>
    <property type="match status" value="1"/>
</dbReference>
<accession>A0A1F4S5A2</accession>
<dbReference type="SUPFAM" id="SSF53448">
    <property type="entry name" value="Nucleotide-diphospho-sugar transferases"/>
    <property type="match status" value="1"/>
</dbReference>
<dbReference type="NCBIfam" id="TIGR02623">
    <property type="entry name" value="G1P_cyt_trans"/>
    <property type="match status" value="1"/>
</dbReference>
<evidence type="ECO:0000259" key="1">
    <source>
        <dbReference type="Pfam" id="PF00483"/>
    </source>
</evidence>
<evidence type="ECO:0000313" key="2">
    <source>
        <dbReference type="EMBL" id="OGC15614.1"/>
    </source>
</evidence>
<dbReference type="EMBL" id="MEUA01000018">
    <property type="protein sequence ID" value="OGC15614.1"/>
    <property type="molecule type" value="Genomic_DNA"/>
</dbReference>
<feature type="domain" description="Nucleotidyl transferase" evidence="1">
    <location>
        <begin position="2"/>
        <end position="206"/>
    </location>
</feature>
<dbReference type="CDD" id="cd02524">
    <property type="entry name" value="G1P_cytidylyltransferase"/>
    <property type="match status" value="1"/>
</dbReference>
<dbReference type="PANTHER" id="PTHR47183">
    <property type="entry name" value="GLUCOSE-1-PHOSPHATE CYTIDYLYLTRANSFERASE-RELATED"/>
    <property type="match status" value="1"/>
</dbReference>
<keyword evidence="2" id="KW-0548">Nucleotidyltransferase</keyword>
<keyword evidence="2" id="KW-0808">Transferase</keyword>
<reference evidence="2 3" key="1">
    <citation type="journal article" date="2016" name="Nat. Commun.">
        <title>Thousands of microbial genomes shed light on interconnected biogeochemical processes in an aquifer system.</title>
        <authorList>
            <person name="Anantharaman K."/>
            <person name="Brown C.T."/>
            <person name="Hug L.A."/>
            <person name="Sharon I."/>
            <person name="Castelle C.J."/>
            <person name="Probst A.J."/>
            <person name="Thomas B.C."/>
            <person name="Singh A."/>
            <person name="Wilkins M.J."/>
            <person name="Karaoz U."/>
            <person name="Brodie E.L."/>
            <person name="Williams K.H."/>
            <person name="Hubbard S.S."/>
            <person name="Banfield J.F."/>
        </authorList>
    </citation>
    <scope>NUCLEOTIDE SEQUENCE [LARGE SCALE GENOMIC DNA]</scope>
</reference>
<dbReference type="GO" id="GO:0009243">
    <property type="term" value="P:O antigen biosynthetic process"/>
    <property type="evidence" value="ECO:0007669"/>
    <property type="project" value="InterPro"/>
</dbReference>
<sequence length="261" mass="30351">MKVVILCGGQGMRLREETEYRPKPLIPVGGMPILWHIMKIYSYYGHKDFILCLGYKGDMIKDYFLNFEELMNDFTLNLRSKKERIIHHNNSALEDWNITFVNTGPKAQTGSRVAQIKQFLEDEEEFLLTYGDGLAQINIDTLLAFHRKHGKIGTITGVSPPSRFGEISSDNDKIVGFNEKPKVSNRHINGGFFVFKKELFNYLSSDCNCILEDKPLEELAKNKELMMFSHEGFWQCMDTYRDLVLLNDMWNCNEALWKVWD</sequence>
<dbReference type="InterPro" id="IPR029044">
    <property type="entry name" value="Nucleotide-diphossugar_trans"/>
</dbReference>
<dbReference type="InterPro" id="IPR013446">
    <property type="entry name" value="G1P_cyt_trans-like"/>
</dbReference>
<protein>
    <submittedName>
        <fullName evidence="2">Glucose-1-phosphate cytidylyltransferase</fullName>
    </submittedName>
</protein>
<dbReference type="AlphaFoldDB" id="A0A1F4S5A2"/>
<gene>
    <name evidence="2" type="ORF">A2290_06020</name>
</gene>
<evidence type="ECO:0000313" key="3">
    <source>
        <dbReference type="Proteomes" id="UP000177905"/>
    </source>
</evidence>
<dbReference type="InterPro" id="IPR005835">
    <property type="entry name" value="NTP_transferase_dom"/>
</dbReference>
<organism evidence="2 3">
    <name type="scientific">candidate division WOR-1 bacterium RIFOXYB2_FULL_36_35</name>
    <dbReference type="NCBI Taxonomy" id="1802578"/>
    <lineage>
        <taxon>Bacteria</taxon>
        <taxon>Bacillati</taxon>
        <taxon>Saganbacteria</taxon>
    </lineage>
</organism>